<dbReference type="InterPro" id="IPR029044">
    <property type="entry name" value="Nucleotide-diphossugar_trans"/>
</dbReference>
<dbReference type="Pfam" id="PF13632">
    <property type="entry name" value="Glyco_trans_2_3"/>
    <property type="match status" value="1"/>
</dbReference>
<dbReference type="AlphaFoldDB" id="A0A1G2F3T8"/>
<proteinExistence type="inferred from homology"/>
<dbReference type="InterPro" id="IPR001173">
    <property type="entry name" value="Glyco_trans_2-like"/>
</dbReference>
<dbReference type="Gene3D" id="3.90.550.10">
    <property type="entry name" value="Spore Coat Polysaccharide Biosynthesis Protein SpsA, Chain A"/>
    <property type="match status" value="1"/>
</dbReference>
<accession>A0A1G2F3T8</accession>
<dbReference type="Proteomes" id="UP000177810">
    <property type="component" value="Unassembled WGS sequence"/>
</dbReference>
<dbReference type="CDD" id="cd04186">
    <property type="entry name" value="GT_2_like_c"/>
    <property type="match status" value="1"/>
</dbReference>
<evidence type="ECO:0000313" key="6">
    <source>
        <dbReference type="Proteomes" id="UP000177810"/>
    </source>
</evidence>
<dbReference type="PANTHER" id="PTHR43179">
    <property type="entry name" value="RHAMNOSYLTRANSFERASE WBBL"/>
    <property type="match status" value="1"/>
</dbReference>
<dbReference type="SUPFAM" id="SSF53448">
    <property type="entry name" value="Nucleotide-diphospho-sugar transferases"/>
    <property type="match status" value="1"/>
</dbReference>
<dbReference type="PANTHER" id="PTHR43179:SF12">
    <property type="entry name" value="GALACTOFURANOSYLTRANSFERASE GLFT2"/>
    <property type="match status" value="1"/>
</dbReference>
<organism evidence="5 6">
    <name type="scientific">Candidatus Portnoybacteria bacterium RBG_13_40_8</name>
    <dbReference type="NCBI Taxonomy" id="1801990"/>
    <lineage>
        <taxon>Bacteria</taxon>
        <taxon>Candidatus Portnoyibacteriota</taxon>
    </lineage>
</organism>
<comment type="caution">
    <text evidence="5">The sequence shown here is derived from an EMBL/GenBank/DDBJ whole genome shotgun (WGS) entry which is preliminary data.</text>
</comment>
<dbReference type="GO" id="GO:0016757">
    <property type="term" value="F:glycosyltransferase activity"/>
    <property type="evidence" value="ECO:0007669"/>
    <property type="project" value="UniProtKB-KW"/>
</dbReference>
<evidence type="ECO:0000256" key="3">
    <source>
        <dbReference type="ARBA" id="ARBA00022679"/>
    </source>
</evidence>
<evidence type="ECO:0000313" key="5">
    <source>
        <dbReference type="EMBL" id="OGZ32715.1"/>
    </source>
</evidence>
<comment type="similarity">
    <text evidence="1">Belongs to the glycosyltransferase 2 family.</text>
</comment>
<dbReference type="STRING" id="1801990.A2V69_00770"/>
<keyword evidence="3" id="KW-0808">Transferase</keyword>
<reference evidence="5 6" key="1">
    <citation type="journal article" date="2016" name="Nat. Commun.">
        <title>Thousands of microbial genomes shed light on interconnected biogeochemical processes in an aquifer system.</title>
        <authorList>
            <person name="Anantharaman K."/>
            <person name="Brown C.T."/>
            <person name="Hug L.A."/>
            <person name="Sharon I."/>
            <person name="Castelle C.J."/>
            <person name="Probst A.J."/>
            <person name="Thomas B.C."/>
            <person name="Singh A."/>
            <person name="Wilkins M.J."/>
            <person name="Karaoz U."/>
            <person name="Brodie E.L."/>
            <person name="Williams K.H."/>
            <person name="Hubbard S.S."/>
            <person name="Banfield J.F."/>
        </authorList>
    </citation>
    <scope>NUCLEOTIDE SEQUENCE [LARGE SCALE GENOMIC DNA]</scope>
</reference>
<feature type="domain" description="Glycosyltransferase 2-like" evidence="4">
    <location>
        <begin position="65"/>
        <end position="187"/>
    </location>
</feature>
<evidence type="ECO:0000259" key="4">
    <source>
        <dbReference type="Pfam" id="PF13632"/>
    </source>
</evidence>
<keyword evidence="2" id="KW-0328">Glycosyltransferase</keyword>
<name>A0A1G2F3T8_9BACT</name>
<sequence length="268" mass="31188">MFPKVFIIVLHYQNWGDTNECLKSLEKLDYPNFEKIVIDNDKYNRGFAGGNNLGIKKAMEKNADYILLLNNDTVVEPDFLRKLVGAGENNERAGILGPLIYEYGTDKIHFAGGKINWLYTKGRHVTRATDYITGACLLIKRKVIEEIGLMDEDYFLYCEDVDWCLKARKRGFSCLVVLDSKISHKVSKNAKIESFSYIYYHTRNGLLLARKNASIFIQLLAYKISFLIYLKQVIKLLFFPQKRIWAKAIMRGIEDFYRGRFGKYENRN</sequence>
<gene>
    <name evidence="5" type="ORF">A2V69_00770</name>
</gene>
<dbReference type="EMBL" id="MHMT01000014">
    <property type="protein sequence ID" value="OGZ32715.1"/>
    <property type="molecule type" value="Genomic_DNA"/>
</dbReference>
<protein>
    <recommendedName>
        <fullName evidence="4">Glycosyltransferase 2-like domain-containing protein</fullName>
    </recommendedName>
</protein>
<evidence type="ECO:0000256" key="2">
    <source>
        <dbReference type="ARBA" id="ARBA00022676"/>
    </source>
</evidence>
<evidence type="ECO:0000256" key="1">
    <source>
        <dbReference type="ARBA" id="ARBA00006739"/>
    </source>
</evidence>